<organism evidence="1 2">
    <name type="scientific">Pacificibacter maritimus</name>
    <dbReference type="NCBI Taxonomy" id="762213"/>
    <lineage>
        <taxon>Bacteria</taxon>
        <taxon>Pseudomonadati</taxon>
        <taxon>Pseudomonadota</taxon>
        <taxon>Alphaproteobacteria</taxon>
        <taxon>Rhodobacterales</taxon>
        <taxon>Roseobacteraceae</taxon>
        <taxon>Pacificibacter</taxon>
    </lineage>
</organism>
<dbReference type="Proteomes" id="UP000269689">
    <property type="component" value="Unassembled WGS sequence"/>
</dbReference>
<dbReference type="AlphaFoldDB" id="A0A3N4U1U9"/>
<comment type="caution">
    <text evidence="1">The sequence shown here is derived from an EMBL/GenBank/DDBJ whole genome shotgun (WGS) entry which is preliminary data.</text>
</comment>
<name>A0A3N4U1U9_9RHOB</name>
<dbReference type="InterPro" id="IPR006279">
    <property type="entry name" value="SoxD"/>
</dbReference>
<dbReference type="Gene3D" id="3.30.2270.10">
    <property type="entry name" value="Folate-binding superfamily"/>
    <property type="match status" value="1"/>
</dbReference>
<dbReference type="Pfam" id="PF04267">
    <property type="entry name" value="SoxD"/>
    <property type="match status" value="1"/>
</dbReference>
<dbReference type="RefSeq" id="WP_123793742.1">
    <property type="nucleotide sequence ID" value="NZ_RKQK01000004.1"/>
</dbReference>
<protein>
    <submittedName>
        <fullName evidence="1">Sarcosine oxidase subunit delta</fullName>
    </submittedName>
</protein>
<dbReference type="InterPro" id="IPR038561">
    <property type="entry name" value="SoxD_sf"/>
</dbReference>
<evidence type="ECO:0000313" key="1">
    <source>
        <dbReference type="EMBL" id="RPE64803.1"/>
    </source>
</evidence>
<sequence length="100" mass="11507">MLLINCPYCEETLPEAEFVYAGEAHVLRAETPSELSDQDWAEFLFIRQNVKGVHFERWRHFHGCARFFNAARDTVSDKFLITYKAGEPRPNLTELAGDAT</sequence>
<evidence type="ECO:0000313" key="2">
    <source>
        <dbReference type="Proteomes" id="UP000269689"/>
    </source>
</evidence>
<gene>
    <name evidence="1" type="ORF">EDD53_2565</name>
</gene>
<proteinExistence type="predicted"/>
<dbReference type="GO" id="GO:0008115">
    <property type="term" value="F:sarcosine oxidase activity"/>
    <property type="evidence" value="ECO:0007669"/>
    <property type="project" value="InterPro"/>
</dbReference>
<dbReference type="OrthoDB" id="7159274at2"/>
<dbReference type="EMBL" id="RKQK01000004">
    <property type="protein sequence ID" value="RPE64803.1"/>
    <property type="molecule type" value="Genomic_DNA"/>
</dbReference>
<reference evidence="1 2" key="1">
    <citation type="submission" date="2018-11" db="EMBL/GenBank/DDBJ databases">
        <title>Genomic Encyclopedia of Type Strains, Phase IV (KMG-IV): sequencing the most valuable type-strain genomes for metagenomic binning, comparative biology and taxonomic classification.</title>
        <authorList>
            <person name="Goeker M."/>
        </authorList>
    </citation>
    <scope>NUCLEOTIDE SEQUENCE [LARGE SCALE GENOMIC DNA]</scope>
    <source>
        <strain evidence="1 2">DSM 104731</strain>
    </source>
</reference>
<keyword evidence="2" id="KW-1185">Reference proteome</keyword>
<accession>A0A3N4U1U9</accession>
<dbReference type="GO" id="GO:0046653">
    <property type="term" value="P:tetrahydrofolate metabolic process"/>
    <property type="evidence" value="ECO:0007669"/>
    <property type="project" value="InterPro"/>
</dbReference>